<dbReference type="KEGG" id="mend:L6E24_08575"/>
<dbReference type="GeneID" id="74307751"/>
<dbReference type="InterPro" id="IPR004470">
    <property type="entry name" value="ZPR1-like_arc"/>
</dbReference>
<dbReference type="Gene3D" id="2.60.120.1040">
    <property type="entry name" value="ZPR1, A/B domain"/>
    <property type="match status" value="1"/>
</dbReference>
<feature type="domain" description="Zinc finger ZPR1-type" evidence="5">
    <location>
        <begin position="7"/>
        <end position="160"/>
    </location>
</feature>
<gene>
    <name evidence="6" type="ORF">L6E24_08575</name>
</gene>
<accession>A0A9E7PPY1</accession>
<comment type="similarity">
    <text evidence="1">Belongs to the ZPR1 family.</text>
</comment>
<evidence type="ECO:0000259" key="5">
    <source>
        <dbReference type="SMART" id="SM00709"/>
    </source>
</evidence>
<dbReference type="RefSeq" id="WP_257741584.1">
    <property type="nucleotide sequence ID" value="NZ_CP096115.1"/>
</dbReference>
<evidence type="ECO:0000256" key="4">
    <source>
        <dbReference type="ARBA" id="ARBA00022833"/>
    </source>
</evidence>
<dbReference type="NCBIfam" id="TIGR00340">
    <property type="entry name" value="zpr1_rel"/>
    <property type="match status" value="1"/>
</dbReference>
<dbReference type="Proteomes" id="UP001060368">
    <property type="component" value="Chromosome"/>
</dbReference>
<evidence type="ECO:0000256" key="2">
    <source>
        <dbReference type="ARBA" id="ARBA00022723"/>
    </source>
</evidence>
<proteinExistence type="inferred from homology"/>
<dbReference type="InterPro" id="IPR056180">
    <property type="entry name" value="ZPR1_jr_dom"/>
</dbReference>
<organism evidence="6 7">
    <name type="scientific">Methanoplanus endosymbiosus</name>
    <dbReference type="NCBI Taxonomy" id="33865"/>
    <lineage>
        <taxon>Archaea</taxon>
        <taxon>Methanobacteriati</taxon>
        <taxon>Methanobacteriota</taxon>
        <taxon>Stenosarchaea group</taxon>
        <taxon>Methanomicrobia</taxon>
        <taxon>Methanomicrobiales</taxon>
        <taxon>Methanomicrobiaceae</taxon>
        <taxon>Methanoplanus</taxon>
    </lineage>
</organism>
<dbReference type="GO" id="GO:0008270">
    <property type="term" value="F:zinc ion binding"/>
    <property type="evidence" value="ECO:0007669"/>
    <property type="project" value="UniProtKB-KW"/>
</dbReference>
<dbReference type="Gene3D" id="2.20.25.420">
    <property type="entry name" value="ZPR1, zinc finger domain"/>
    <property type="match status" value="1"/>
</dbReference>
<dbReference type="SMART" id="SM00709">
    <property type="entry name" value="Zpr1"/>
    <property type="match status" value="1"/>
</dbReference>
<dbReference type="Pfam" id="PF03367">
    <property type="entry name" value="Zn_ribbon_ZPR1"/>
    <property type="match status" value="1"/>
</dbReference>
<keyword evidence="2" id="KW-0479">Metal-binding</keyword>
<protein>
    <submittedName>
        <fullName evidence="6">ZPR1 zinc finger domain-containing protein</fullName>
    </submittedName>
</protein>
<keyword evidence="4" id="KW-0862">Zinc</keyword>
<reference evidence="6" key="1">
    <citation type="submission" date="2022-04" db="EMBL/GenBank/DDBJ databases">
        <title>Complete genome of Methanoplanus endosymbiosus DSM 3599.</title>
        <authorList>
            <person name="Chen S.-C."/>
            <person name="You Y.-T."/>
            <person name="Zhou Y.-Z."/>
            <person name="Lai M.-C."/>
        </authorList>
    </citation>
    <scope>NUCLEOTIDE SEQUENCE</scope>
    <source>
        <strain evidence="6">DSM 3599</strain>
    </source>
</reference>
<name>A0A9E7PPY1_9EURY</name>
<sequence>MKRVIVAPCPNCSSDIEYIYQTENIPYFPDILISSVVCDCGFKSVDVQIMGDTDPVRYTLSVESEEDLSVRVIRSTGGSIEIPELGILVEPGPMCEGFITNVEGVLYRFENTIEGILTWAEDEQRENAEKLLDTLRKARAGEIPFTLIVQDSCGNSGIVSDRAVKSDFIPYEHED</sequence>
<evidence type="ECO:0000313" key="7">
    <source>
        <dbReference type="Proteomes" id="UP001060368"/>
    </source>
</evidence>
<keyword evidence="3" id="KW-0863">Zinc-finger</keyword>
<evidence type="ECO:0000256" key="1">
    <source>
        <dbReference type="ARBA" id="ARBA00008354"/>
    </source>
</evidence>
<dbReference type="EMBL" id="CP096115">
    <property type="protein sequence ID" value="UUX91432.1"/>
    <property type="molecule type" value="Genomic_DNA"/>
</dbReference>
<dbReference type="NCBIfam" id="TIGR00310">
    <property type="entry name" value="ZPR1_znf"/>
    <property type="match status" value="1"/>
</dbReference>
<dbReference type="PANTHER" id="PTHR10876:SF0">
    <property type="entry name" value="ZINC FINGER PROTEIN ZPR1"/>
    <property type="match status" value="1"/>
</dbReference>
<dbReference type="Pfam" id="PF22794">
    <property type="entry name" value="jr-ZPR1"/>
    <property type="match status" value="1"/>
</dbReference>
<dbReference type="AlphaFoldDB" id="A0A9E7PPY1"/>
<dbReference type="InterPro" id="IPR042451">
    <property type="entry name" value="ZPR1_A/B_dom"/>
</dbReference>
<evidence type="ECO:0000313" key="6">
    <source>
        <dbReference type="EMBL" id="UUX91432.1"/>
    </source>
</evidence>
<dbReference type="InterPro" id="IPR042452">
    <property type="entry name" value="ZPR1_Znf1/2"/>
</dbReference>
<dbReference type="InterPro" id="IPR004457">
    <property type="entry name" value="Znf_ZPR1"/>
</dbReference>
<dbReference type="PANTHER" id="PTHR10876">
    <property type="entry name" value="ZINC FINGER PROTEIN ZPR1"/>
    <property type="match status" value="1"/>
</dbReference>
<keyword evidence="7" id="KW-1185">Reference proteome</keyword>
<evidence type="ECO:0000256" key="3">
    <source>
        <dbReference type="ARBA" id="ARBA00022771"/>
    </source>
</evidence>
<dbReference type="InterPro" id="IPR040141">
    <property type="entry name" value="ZPR1"/>
</dbReference>